<dbReference type="Proteomes" id="UP000253845">
    <property type="component" value="Unassembled WGS sequence"/>
</dbReference>
<organism evidence="3 4">
    <name type="scientific">Aspergillus niger ATCC 13496</name>
    <dbReference type="NCBI Taxonomy" id="1353008"/>
    <lineage>
        <taxon>Eukaryota</taxon>
        <taxon>Fungi</taxon>
        <taxon>Dikarya</taxon>
        <taxon>Ascomycota</taxon>
        <taxon>Pezizomycotina</taxon>
        <taxon>Eurotiomycetes</taxon>
        <taxon>Eurotiomycetidae</taxon>
        <taxon>Eurotiales</taxon>
        <taxon>Aspergillaceae</taxon>
        <taxon>Aspergillus</taxon>
        <taxon>Aspergillus subgen. Circumdati</taxon>
    </lineage>
</organism>
<gene>
    <name evidence="3" type="ORF">M747DRAFT_13960</name>
</gene>
<protein>
    <submittedName>
        <fullName evidence="3">Uncharacterized protein</fullName>
    </submittedName>
</protein>
<keyword evidence="2" id="KW-1133">Transmembrane helix</keyword>
<dbReference type="VEuPathDB" id="FungiDB:M747DRAFT_13960"/>
<evidence type="ECO:0000256" key="2">
    <source>
        <dbReference type="SAM" id="Phobius"/>
    </source>
</evidence>
<dbReference type="EMBL" id="KZ851998">
    <property type="protein sequence ID" value="RDH13954.1"/>
    <property type="molecule type" value="Genomic_DNA"/>
</dbReference>
<proteinExistence type="predicted"/>
<sequence>MSKSRKAFLVIIDSRTISVRNPVKGLSYANSVVYLLMTFVASVGHPGRPRRVDLDLQRPHKRLPSF</sequence>
<evidence type="ECO:0000313" key="4">
    <source>
        <dbReference type="Proteomes" id="UP000253845"/>
    </source>
</evidence>
<feature type="region of interest" description="Disordered" evidence="1">
    <location>
        <begin position="47"/>
        <end position="66"/>
    </location>
</feature>
<dbReference type="AlphaFoldDB" id="A0A370BEJ8"/>
<keyword evidence="2" id="KW-0812">Transmembrane</keyword>
<accession>A0A370BEJ8</accession>
<reference evidence="3 4" key="1">
    <citation type="submission" date="2018-07" db="EMBL/GenBank/DDBJ databases">
        <title>Section-level genome sequencing of Aspergillus section Nigri to investigate inter- and intra-species variation.</title>
        <authorList>
            <consortium name="DOE Joint Genome Institute"/>
            <person name="Vesth T.C."/>
            <person name="Nybo J.L."/>
            <person name="Theobald S."/>
            <person name="Frisvad J.C."/>
            <person name="Larsen T.O."/>
            <person name="Nielsen K.F."/>
            <person name="Hoof J.B."/>
            <person name="Brandl J."/>
            <person name="Salamov A."/>
            <person name="Riley R."/>
            <person name="Gladden J.M."/>
            <person name="Phatale P."/>
            <person name="Nielsen M.T."/>
            <person name="Lyhne E.K."/>
            <person name="Kogle M.E."/>
            <person name="Strasser K."/>
            <person name="McDonnell E."/>
            <person name="Barry K."/>
            <person name="Clum A."/>
            <person name="Chen C."/>
            <person name="Nolan M."/>
            <person name="Sandor L."/>
            <person name="Kuo A."/>
            <person name="Lipzen A."/>
            <person name="Hainaut M."/>
            <person name="Drula E."/>
            <person name="Tsang A."/>
            <person name="Magnuson J.K."/>
            <person name="Henrissat B."/>
            <person name="Wiebenga A."/>
            <person name="Simmons B.A."/>
            <person name="Makela M.R."/>
            <person name="De vries R.P."/>
            <person name="Grigoriev I.V."/>
            <person name="Mortensen U.H."/>
            <person name="Baker S.E."/>
            <person name="Andersen M.R."/>
        </authorList>
    </citation>
    <scope>NUCLEOTIDE SEQUENCE [LARGE SCALE GENOMIC DNA]</scope>
    <source>
        <strain evidence="3 4">ATCC 13496</strain>
    </source>
</reference>
<evidence type="ECO:0000256" key="1">
    <source>
        <dbReference type="SAM" id="MobiDB-lite"/>
    </source>
</evidence>
<feature type="transmembrane region" description="Helical" evidence="2">
    <location>
        <begin position="26"/>
        <end position="44"/>
    </location>
</feature>
<keyword evidence="2" id="KW-0472">Membrane</keyword>
<evidence type="ECO:0000313" key="3">
    <source>
        <dbReference type="EMBL" id="RDH13954.1"/>
    </source>
</evidence>
<name>A0A370BEJ8_ASPNG</name>